<evidence type="ECO:0000313" key="1">
    <source>
        <dbReference type="EMBL" id="KAJ3557963.1"/>
    </source>
</evidence>
<accession>A0ACC1TCY5</accession>
<name>A0ACC1TCY5_9APHY</name>
<evidence type="ECO:0000313" key="2">
    <source>
        <dbReference type="Proteomes" id="UP001148662"/>
    </source>
</evidence>
<dbReference type="EMBL" id="JANHOG010000119">
    <property type="protein sequence ID" value="KAJ3557963.1"/>
    <property type="molecule type" value="Genomic_DNA"/>
</dbReference>
<reference evidence="1" key="1">
    <citation type="submission" date="2022-07" db="EMBL/GenBank/DDBJ databases">
        <title>Genome Sequence of Phlebia brevispora.</title>
        <authorList>
            <person name="Buettner E."/>
        </authorList>
    </citation>
    <scope>NUCLEOTIDE SEQUENCE</scope>
    <source>
        <strain evidence="1">MPL23</strain>
    </source>
</reference>
<organism evidence="1 2">
    <name type="scientific">Phlebia brevispora</name>
    <dbReference type="NCBI Taxonomy" id="194682"/>
    <lineage>
        <taxon>Eukaryota</taxon>
        <taxon>Fungi</taxon>
        <taxon>Dikarya</taxon>
        <taxon>Basidiomycota</taxon>
        <taxon>Agaricomycotina</taxon>
        <taxon>Agaricomycetes</taxon>
        <taxon>Polyporales</taxon>
        <taxon>Meruliaceae</taxon>
        <taxon>Phlebia</taxon>
    </lineage>
</organism>
<sequence length="216" mass="23863">MTGPIILAIYGICTLCRTLRNSSRYGTAATSVYVRFHQEVSESLGCDRSILQVSTDMTENMSELHMHPCVLRVLHIILLADPSVAGPRRPEHRERVLSLFPRDRALAVDPVWHKVSRPADEVALFTQREDRSRDRGRGGLGWIGTDDNGSRWLSVGRQGMGMAGIGWNGAPLDSRYTGKKSSFVATGSEQLAPAGSPTNQHLQEHATWREVAPMDS</sequence>
<protein>
    <submittedName>
        <fullName evidence="1">Uncharacterized protein</fullName>
    </submittedName>
</protein>
<gene>
    <name evidence="1" type="ORF">NM688_g1191</name>
</gene>
<keyword evidence="2" id="KW-1185">Reference proteome</keyword>
<proteinExistence type="predicted"/>
<comment type="caution">
    <text evidence="1">The sequence shown here is derived from an EMBL/GenBank/DDBJ whole genome shotgun (WGS) entry which is preliminary data.</text>
</comment>
<dbReference type="Proteomes" id="UP001148662">
    <property type="component" value="Unassembled WGS sequence"/>
</dbReference>